<dbReference type="PANTHER" id="PTHR36205:SF2">
    <property type="entry name" value="MAJOR FACILITATOR SUPERFAMILY TRANSPORTER"/>
    <property type="match status" value="1"/>
</dbReference>
<accession>A0A4Z1E9D7</accession>
<dbReference type="Pfam" id="PF11885">
    <property type="entry name" value="DUF3405"/>
    <property type="match status" value="1"/>
</dbReference>
<dbReference type="AlphaFoldDB" id="A0A4Z1E9D7"/>
<gene>
    <name evidence="1" type="ORF">BTUL_0280g00040</name>
</gene>
<protein>
    <submittedName>
        <fullName evidence="1">Uncharacterized protein</fullName>
    </submittedName>
</protein>
<dbReference type="OrthoDB" id="3353407at2759"/>
<evidence type="ECO:0000313" key="1">
    <source>
        <dbReference type="EMBL" id="TGO07402.1"/>
    </source>
</evidence>
<dbReference type="EMBL" id="PQXH01000279">
    <property type="protein sequence ID" value="TGO07402.1"/>
    <property type="molecule type" value="Genomic_DNA"/>
</dbReference>
<comment type="caution">
    <text evidence="1">The sequence shown here is derived from an EMBL/GenBank/DDBJ whole genome shotgun (WGS) entry which is preliminary data.</text>
</comment>
<keyword evidence="2" id="KW-1185">Reference proteome</keyword>
<evidence type="ECO:0000313" key="2">
    <source>
        <dbReference type="Proteomes" id="UP000297777"/>
    </source>
</evidence>
<sequence>MLLRYRSSLFFAIGALFILWTLLRNHGKIVSHVVEQYKGTVTTETVKGPGFEQVPTIQIIDPLVVEVPKPQEDFFQAPPKVPIGPPTLIEPTIVSSRVTIHLSIQNPEATITGTSSSETSTSSSTATSIIQDEFVKENAILGQEASAGQIYGNTLNEVVGAGSHTESHLSVLKETDVWKSYSKSKPLEYNPYPDYSSEVWKSKNKGDYVPCDGADGPIKNILAFSGHSKIFEEPQMGSFSLFDIDSNLCFERETRLGLYGYAESFVELIGAGSLAGTTQSRRDMPTRIQWDDINWGSLQTQCVEKNTNRYLISETPHPFNEEIMIPAQNSSSAWNNSKAKETNTKKRVLGTIVNRNQNDENEPKDHFVKAHLAKAAKAAIDAKQPFKSRTAIMLRSYSGKKWNDNDKQNVRSLITELALKSGGEYEVFLLVHIRNSTIAIENDADYIEALQKNVPKEFHDIAVLWNEAYVQGFYPLIPKKVTNVHQSQWLPVQIFALDYPQFEFYWNWEMDTRYTGNHYDLLERLINFGMDQPRKYLWERNERYYIPSIHGSYNTEFRKSVEILSGKDTIWAPPKVANVIPTGPSPPVSGPAQDNYGWGVGEVADYISVAPMFNPNGTGWVGKNDVWGFDGRNDTPRRTTIITHSMCSKKLLDAMHTENLKGNHVSSEMTPQTVALLHGLKAVYAPLPIFFDRAWNGTSLNKWFNPGPKGESGISSDSPYGWGKEKRFLGMTWYYRAIPPGRLYNNWMGWEDHGIGGVEWEKIHGRPCLPPLLLHPVKNTENTKPGYSTKYDFP</sequence>
<proteinExistence type="predicted"/>
<organism evidence="1 2">
    <name type="scientific">Botrytis tulipae</name>
    <dbReference type="NCBI Taxonomy" id="87230"/>
    <lineage>
        <taxon>Eukaryota</taxon>
        <taxon>Fungi</taxon>
        <taxon>Dikarya</taxon>
        <taxon>Ascomycota</taxon>
        <taxon>Pezizomycotina</taxon>
        <taxon>Leotiomycetes</taxon>
        <taxon>Helotiales</taxon>
        <taxon>Sclerotiniaceae</taxon>
        <taxon>Botrytis</taxon>
    </lineage>
</organism>
<dbReference type="InterPro" id="IPR021822">
    <property type="entry name" value="DUF3405"/>
</dbReference>
<dbReference type="Proteomes" id="UP000297777">
    <property type="component" value="Unassembled WGS sequence"/>
</dbReference>
<name>A0A4Z1E9D7_9HELO</name>
<dbReference type="PANTHER" id="PTHR36205">
    <property type="entry name" value="CHROMOSOME 19, WHOLE GENOME SHOTGUN SEQUENCE"/>
    <property type="match status" value="1"/>
</dbReference>
<reference evidence="1 2" key="1">
    <citation type="submission" date="2017-12" db="EMBL/GenBank/DDBJ databases">
        <title>Comparative genomics of Botrytis spp.</title>
        <authorList>
            <person name="Valero-Jimenez C.A."/>
            <person name="Tapia P."/>
            <person name="Veloso J."/>
            <person name="Silva-Moreno E."/>
            <person name="Staats M."/>
            <person name="Valdes J.H."/>
            <person name="Van Kan J.A.L."/>
        </authorList>
    </citation>
    <scope>NUCLEOTIDE SEQUENCE [LARGE SCALE GENOMIC DNA]</scope>
    <source>
        <strain evidence="1 2">Bt9001</strain>
    </source>
</reference>